<keyword evidence="1" id="KW-0805">Transcription regulation</keyword>
<dbReference type="PANTHER" id="PTHR43133:SF51">
    <property type="entry name" value="RNA POLYMERASE SIGMA FACTOR"/>
    <property type="match status" value="1"/>
</dbReference>
<evidence type="ECO:0000313" key="5">
    <source>
        <dbReference type="Proteomes" id="UP001207930"/>
    </source>
</evidence>
<accession>A0ABT3FNZ3</accession>
<keyword evidence="5" id="KW-1185">Reference proteome</keyword>
<keyword evidence="3" id="KW-0804">Transcription</keyword>
<gene>
    <name evidence="4" type="ORF">OKA04_11165</name>
</gene>
<dbReference type="InterPro" id="IPR013325">
    <property type="entry name" value="RNA_pol_sigma_r2"/>
</dbReference>
<evidence type="ECO:0000256" key="2">
    <source>
        <dbReference type="ARBA" id="ARBA00023082"/>
    </source>
</evidence>
<evidence type="ECO:0000256" key="3">
    <source>
        <dbReference type="ARBA" id="ARBA00023163"/>
    </source>
</evidence>
<dbReference type="EMBL" id="JAPDDS010000005">
    <property type="protein sequence ID" value="MCW1885290.1"/>
    <property type="molecule type" value="Genomic_DNA"/>
</dbReference>
<proteinExistence type="predicted"/>
<dbReference type="Gene3D" id="1.10.1740.10">
    <property type="match status" value="1"/>
</dbReference>
<evidence type="ECO:0000256" key="1">
    <source>
        <dbReference type="ARBA" id="ARBA00023015"/>
    </source>
</evidence>
<reference evidence="4 5" key="1">
    <citation type="submission" date="2022-10" db="EMBL/GenBank/DDBJ databases">
        <title>Luteolibacter flavescens strain MCCC 1K03193, whole genome shotgun sequencing project.</title>
        <authorList>
            <person name="Zhao G."/>
            <person name="Shen L."/>
        </authorList>
    </citation>
    <scope>NUCLEOTIDE SEQUENCE [LARGE SCALE GENOMIC DNA]</scope>
    <source>
        <strain evidence="4 5">MCCC 1K03193</strain>
    </source>
</reference>
<dbReference type="RefSeq" id="WP_264501247.1">
    <property type="nucleotide sequence ID" value="NZ_JAPDDS010000005.1"/>
</dbReference>
<dbReference type="PANTHER" id="PTHR43133">
    <property type="entry name" value="RNA POLYMERASE ECF-TYPE SIGMA FACTO"/>
    <property type="match status" value="1"/>
</dbReference>
<name>A0ABT3FNZ3_9BACT</name>
<sequence length="230" mass="25889">MATPGDFFATTRWTMVMTAGESGGAALGDLCEAYWFPVYAYARRRGHSKEDSEDLTQGFFASLLSRGDIAGLRRESGKFRAFLLAAMKHYLANEHDKSQRLKRGGGALHLSLDWQQADLRFRLADENSLPPDAAYDREWATSLLERVLGAMASEADHRFAHLKPYLSLDREQIPYSAAALALGIEEGAVRVAVHRLRKRYRQLLRQEVARTLAEPELVDEELRSLMEAFG</sequence>
<dbReference type="SUPFAM" id="SSF88946">
    <property type="entry name" value="Sigma2 domain of RNA polymerase sigma factors"/>
    <property type="match status" value="1"/>
</dbReference>
<organism evidence="4 5">
    <name type="scientific">Luteolibacter flavescens</name>
    <dbReference type="NCBI Taxonomy" id="1859460"/>
    <lineage>
        <taxon>Bacteria</taxon>
        <taxon>Pseudomonadati</taxon>
        <taxon>Verrucomicrobiota</taxon>
        <taxon>Verrucomicrobiia</taxon>
        <taxon>Verrucomicrobiales</taxon>
        <taxon>Verrucomicrobiaceae</taxon>
        <taxon>Luteolibacter</taxon>
    </lineage>
</organism>
<evidence type="ECO:0000313" key="4">
    <source>
        <dbReference type="EMBL" id="MCW1885290.1"/>
    </source>
</evidence>
<comment type="caution">
    <text evidence="4">The sequence shown here is derived from an EMBL/GenBank/DDBJ whole genome shotgun (WGS) entry which is preliminary data.</text>
</comment>
<protein>
    <submittedName>
        <fullName evidence="4">Sigma-70 family RNA polymerase sigma factor</fullName>
    </submittedName>
</protein>
<dbReference type="Proteomes" id="UP001207930">
    <property type="component" value="Unassembled WGS sequence"/>
</dbReference>
<keyword evidence="2" id="KW-0731">Sigma factor</keyword>
<dbReference type="InterPro" id="IPR039425">
    <property type="entry name" value="RNA_pol_sigma-70-like"/>
</dbReference>